<reference evidence="2 3" key="1">
    <citation type="submission" date="2020-04" db="EMBL/GenBank/DDBJ databases">
        <title>Flammeovirga sp. SR4, a novel species isolated from seawater.</title>
        <authorList>
            <person name="Wang X."/>
        </authorList>
    </citation>
    <scope>NUCLEOTIDE SEQUENCE [LARGE SCALE GENOMIC DNA]</scope>
    <source>
        <strain evidence="2 3">SR4</strain>
    </source>
</reference>
<accession>A0A7X8SIR1</accession>
<dbReference type="Proteomes" id="UP000585050">
    <property type="component" value="Unassembled WGS sequence"/>
</dbReference>
<organism evidence="2 3">
    <name type="scientific">Flammeovirga agarivorans</name>
    <dbReference type="NCBI Taxonomy" id="2726742"/>
    <lineage>
        <taxon>Bacteria</taxon>
        <taxon>Pseudomonadati</taxon>
        <taxon>Bacteroidota</taxon>
        <taxon>Cytophagia</taxon>
        <taxon>Cytophagales</taxon>
        <taxon>Flammeovirgaceae</taxon>
        <taxon>Flammeovirga</taxon>
    </lineage>
</organism>
<dbReference type="PANTHER" id="PTHR43096:SF10">
    <property type="entry name" value="CHAPERONE PROTEIN DNAJ A6, CHLOROPLASTIC"/>
    <property type="match status" value="1"/>
</dbReference>
<dbReference type="Pfam" id="PF00226">
    <property type="entry name" value="DnaJ"/>
    <property type="match status" value="1"/>
</dbReference>
<dbReference type="Gene3D" id="1.10.287.110">
    <property type="entry name" value="DnaJ domain"/>
    <property type="match status" value="1"/>
</dbReference>
<dbReference type="PROSITE" id="PS50076">
    <property type="entry name" value="DNAJ_2"/>
    <property type="match status" value="1"/>
</dbReference>
<feature type="domain" description="J" evidence="1">
    <location>
        <begin position="5"/>
        <end position="70"/>
    </location>
</feature>
<proteinExistence type="predicted"/>
<dbReference type="CDD" id="cd06257">
    <property type="entry name" value="DnaJ"/>
    <property type="match status" value="1"/>
</dbReference>
<dbReference type="Pfam" id="PF01556">
    <property type="entry name" value="DnaJ_C"/>
    <property type="match status" value="1"/>
</dbReference>
<dbReference type="GO" id="GO:0005737">
    <property type="term" value="C:cytoplasm"/>
    <property type="evidence" value="ECO:0007669"/>
    <property type="project" value="TreeGrafter"/>
</dbReference>
<sequence length="307" mass="33830">MAYIDYYKVLGVDKSADQSEIKKAYRKLARQYHPDKNPDDEVAHKKFQEINEANEVLSDPDKRKKYDKYGKDWEHADQFESQGFGGGGFGGGFGQGTGGGFGGFGQGSGGFGGFEGGGDFSDFFNSMFGGGGRRQPRPKKGGDFKVNINLELRDVYETQKKTYKINGKNIRVTVPAGLEDGQTIKIKGHGKDGINGGEKGDLLMTFHITNNTGFERKGNDLYKTVDVDLYSAVLGGELMVDTFDGKVKLNLKPETQNGTKVKLRGKGFPIYKKDGSFGDLYITYNVKVPTGLTDEQKELFQQLKDLS</sequence>
<dbReference type="RefSeq" id="WP_168881547.1">
    <property type="nucleotide sequence ID" value="NZ_JABAIL010000002.1"/>
</dbReference>
<dbReference type="AlphaFoldDB" id="A0A7X8SIR1"/>
<dbReference type="SMART" id="SM00271">
    <property type="entry name" value="DnaJ"/>
    <property type="match status" value="1"/>
</dbReference>
<dbReference type="InterPro" id="IPR018253">
    <property type="entry name" value="DnaJ_domain_CS"/>
</dbReference>
<dbReference type="SUPFAM" id="SSF49493">
    <property type="entry name" value="HSP40/DnaJ peptide-binding domain"/>
    <property type="match status" value="2"/>
</dbReference>
<evidence type="ECO:0000259" key="1">
    <source>
        <dbReference type="PROSITE" id="PS50076"/>
    </source>
</evidence>
<evidence type="ECO:0000313" key="3">
    <source>
        <dbReference type="Proteomes" id="UP000585050"/>
    </source>
</evidence>
<dbReference type="InterPro" id="IPR002939">
    <property type="entry name" value="DnaJ_C"/>
</dbReference>
<dbReference type="EMBL" id="JABAIL010000002">
    <property type="protein sequence ID" value="NLR90833.1"/>
    <property type="molecule type" value="Genomic_DNA"/>
</dbReference>
<dbReference type="CDD" id="cd10747">
    <property type="entry name" value="DnaJ_C"/>
    <property type="match status" value="1"/>
</dbReference>
<name>A0A7X8SIR1_9BACT</name>
<evidence type="ECO:0000313" key="2">
    <source>
        <dbReference type="EMBL" id="NLR90833.1"/>
    </source>
</evidence>
<dbReference type="FunFam" id="2.60.260.20:FF:000013">
    <property type="entry name" value="DnaJ subfamily B member 11"/>
    <property type="match status" value="1"/>
</dbReference>
<dbReference type="PROSITE" id="PS00636">
    <property type="entry name" value="DNAJ_1"/>
    <property type="match status" value="1"/>
</dbReference>
<comment type="caution">
    <text evidence="2">The sequence shown here is derived from an EMBL/GenBank/DDBJ whole genome shotgun (WGS) entry which is preliminary data.</text>
</comment>
<dbReference type="InterPro" id="IPR008971">
    <property type="entry name" value="HSP40/DnaJ_pept-bd"/>
</dbReference>
<dbReference type="InterPro" id="IPR001623">
    <property type="entry name" value="DnaJ_domain"/>
</dbReference>
<dbReference type="InterPro" id="IPR036869">
    <property type="entry name" value="J_dom_sf"/>
</dbReference>
<dbReference type="PANTHER" id="PTHR43096">
    <property type="entry name" value="DNAJ HOMOLOG 1, MITOCHONDRIAL-RELATED"/>
    <property type="match status" value="1"/>
</dbReference>
<protein>
    <submittedName>
        <fullName evidence="2">J domain-containing protein</fullName>
    </submittedName>
</protein>
<dbReference type="GO" id="GO:0051082">
    <property type="term" value="F:unfolded protein binding"/>
    <property type="evidence" value="ECO:0007669"/>
    <property type="project" value="InterPro"/>
</dbReference>
<dbReference type="GO" id="GO:0042026">
    <property type="term" value="P:protein refolding"/>
    <property type="evidence" value="ECO:0007669"/>
    <property type="project" value="TreeGrafter"/>
</dbReference>
<dbReference type="PRINTS" id="PR00625">
    <property type="entry name" value="JDOMAIN"/>
</dbReference>
<dbReference type="SUPFAM" id="SSF46565">
    <property type="entry name" value="Chaperone J-domain"/>
    <property type="match status" value="1"/>
</dbReference>
<keyword evidence="3" id="KW-1185">Reference proteome</keyword>
<dbReference type="Gene3D" id="2.60.260.20">
    <property type="entry name" value="Urease metallochaperone UreE, N-terminal domain"/>
    <property type="match status" value="2"/>
</dbReference>
<gene>
    <name evidence="2" type="ORF">HGP29_06430</name>
</gene>